<dbReference type="Proteomes" id="UP001465976">
    <property type="component" value="Unassembled WGS sequence"/>
</dbReference>
<name>A0ABR3FJW2_9AGAR</name>
<feature type="region of interest" description="Disordered" evidence="1">
    <location>
        <begin position="60"/>
        <end position="79"/>
    </location>
</feature>
<evidence type="ECO:0000256" key="1">
    <source>
        <dbReference type="SAM" id="MobiDB-lite"/>
    </source>
</evidence>
<reference evidence="2 3" key="1">
    <citation type="submission" date="2024-02" db="EMBL/GenBank/DDBJ databases">
        <title>A draft genome for the cacao thread blight pathogen Marasmius crinis-equi.</title>
        <authorList>
            <person name="Cohen S.P."/>
            <person name="Baruah I.K."/>
            <person name="Amoako-Attah I."/>
            <person name="Bukari Y."/>
            <person name="Meinhardt L.W."/>
            <person name="Bailey B.A."/>
        </authorList>
    </citation>
    <scope>NUCLEOTIDE SEQUENCE [LARGE SCALE GENOMIC DNA]</scope>
    <source>
        <strain evidence="2 3">GH-76</strain>
    </source>
</reference>
<gene>
    <name evidence="2" type="ORF">V5O48_006511</name>
</gene>
<keyword evidence="3" id="KW-1185">Reference proteome</keyword>
<protein>
    <recommendedName>
        <fullName evidence="4">Reverse transcriptase zinc-binding domain-containing protein</fullName>
    </recommendedName>
</protein>
<sequence>MPKWSGGVFSSEILDQLYSPLQDDTENDTTESVFDPKLTPESRTDCYRVFTKWYPTEHSRGSQFRTNRRGRQSTNDQPARVSAYISTASTNLGQHSEKVAGAVSIVPGAETAPQSFLLPEATPGGKHTATLVGLTIAARLAPKMSELDIHTTDKHIQSLLLNKLEDLENKDYLTTPTPNIWRTAVAALRDRQALTRITLDKTPTTEFATATENAELALRKSSPDQLDLYIPPHLRLKGLKLAALTQKTAYQAIRREKIMKPRKYTKKHESLAQSAVRVMTGKTPRASEIWKVIRKPIIFRRPRQFLFYAMHNAYKLDWFFKHIDGAEDRVNCPRCEVPASLEHIVTACIGTHAKDIWTAVGKIFERAGGKWPNINLGMILACAFDLYEDKALSRLFTILVSEISQQLWKIRCETVIGEKEWPSYPEVENRCATILNKRLTYDRMMTNRTLYGSRANDTDLVRRTWKGIVIVDDRNKEPEDWPRNMAIEVLVGIGDTHLDKLVAEELPDSNG</sequence>
<comment type="caution">
    <text evidence="2">The sequence shown here is derived from an EMBL/GenBank/DDBJ whole genome shotgun (WGS) entry which is preliminary data.</text>
</comment>
<evidence type="ECO:0000313" key="3">
    <source>
        <dbReference type="Proteomes" id="UP001465976"/>
    </source>
</evidence>
<evidence type="ECO:0008006" key="4">
    <source>
        <dbReference type="Google" id="ProtNLM"/>
    </source>
</evidence>
<dbReference type="EMBL" id="JBAHYK010000302">
    <property type="protein sequence ID" value="KAL0575459.1"/>
    <property type="molecule type" value="Genomic_DNA"/>
</dbReference>
<evidence type="ECO:0000313" key="2">
    <source>
        <dbReference type="EMBL" id="KAL0575459.1"/>
    </source>
</evidence>
<proteinExistence type="predicted"/>
<accession>A0ABR3FJW2</accession>
<organism evidence="2 3">
    <name type="scientific">Marasmius crinis-equi</name>
    <dbReference type="NCBI Taxonomy" id="585013"/>
    <lineage>
        <taxon>Eukaryota</taxon>
        <taxon>Fungi</taxon>
        <taxon>Dikarya</taxon>
        <taxon>Basidiomycota</taxon>
        <taxon>Agaricomycotina</taxon>
        <taxon>Agaricomycetes</taxon>
        <taxon>Agaricomycetidae</taxon>
        <taxon>Agaricales</taxon>
        <taxon>Marasmiineae</taxon>
        <taxon>Marasmiaceae</taxon>
        <taxon>Marasmius</taxon>
    </lineage>
</organism>